<reference evidence="3 4" key="1">
    <citation type="submission" date="2009-02" db="EMBL/GenBank/DDBJ databases">
        <title>Sequencing of the draft genome and assembly of Dethiobacter alkaliphilus AHT 1.</title>
        <authorList>
            <consortium name="US DOE Joint Genome Institute (JGI-PGF)"/>
            <person name="Lucas S."/>
            <person name="Copeland A."/>
            <person name="Lapidus A."/>
            <person name="Glavina del Rio T."/>
            <person name="Dalin E."/>
            <person name="Tice H."/>
            <person name="Bruce D."/>
            <person name="Goodwin L."/>
            <person name="Pitluck S."/>
            <person name="Larimer F."/>
            <person name="Land M.L."/>
            <person name="Hauser L."/>
            <person name="Muyzer G."/>
        </authorList>
    </citation>
    <scope>NUCLEOTIDE SEQUENCE [LARGE SCALE GENOMIC DNA]</scope>
    <source>
        <strain evidence="3 4">AHT 1</strain>
    </source>
</reference>
<dbReference type="EMBL" id="ACJM01000004">
    <property type="protein sequence ID" value="EEG78190.1"/>
    <property type="molecule type" value="Genomic_DNA"/>
</dbReference>
<keyword evidence="2" id="KW-0812">Transmembrane</keyword>
<evidence type="ECO:0000256" key="2">
    <source>
        <dbReference type="SAM" id="Phobius"/>
    </source>
</evidence>
<dbReference type="Proteomes" id="UP000006443">
    <property type="component" value="Unassembled WGS sequence"/>
</dbReference>
<comment type="caution">
    <text evidence="3">The sequence shown here is derived from an EMBL/GenBank/DDBJ whole genome shotgun (WGS) entry which is preliminary data.</text>
</comment>
<protein>
    <submittedName>
        <fullName evidence="3">Uncharacterized protein</fullName>
    </submittedName>
</protein>
<dbReference type="STRING" id="555088.DealDRAFT_1067"/>
<evidence type="ECO:0000313" key="3">
    <source>
        <dbReference type="EMBL" id="EEG78190.1"/>
    </source>
</evidence>
<evidence type="ECO:0000256" key="1">
    <source>
        <dbReference type="SAM" id="MobiDB-lite"/>
    </source>
</evidence>
<keyword evidence="2" id="KW-1133">Transmembrane helix</keyword>
<gene>
    <name evidence="3" type="ORF">DealDRAFT_1067</name>
</gene>
<evidence type="ECO:0000313" key="4">
    <source>
        <dbReference type="Proteomes" id="UP000006443"/>
    </source>
</evidence>
<keyword evidence="2" id="KW-0472">Membrane</keyword>
<keyword evidence="4" id="KW-1185">Reference proteome</keyword>
<name>C0GF08_DETAL</name>
<dbReference type="OrthoDB" id="1956954at2"/>
<organism evidence="3 4">
    <name type="scientific">Dethiobacter alkaliphilus AHT 1</name>
    <dbReference type="NCBI Taxonomy" id="555088"/>
    <lineage>
        <taxon>Bacteria</taxon>
        <taxon>Bacillati</taxon>
        <taxon>Bacillota</taxon>
        <taxon>Dethiobacteria</taxon>
        <taxon>Dethiobacterales</taxon>
        <taxon>Dethiobacteraceae</taxon>
        <taxon>Dethiobacter</taxon>
    </lineage>
</organism>
<accession>C0GF08</accession>
<proteinExistence type="predicted"/>
<dbReference type="AlphaFoldDB" id="C0GF08"/>
<feature type="transmembrane region" description="Helical" evidence="2">
    <location>
        <begin position="42"/>
        <end position="61"/>
    </location>
</feature>
<sequence length="152" mass="15904">MAKDIISEEEWDFGEEQRPTRPPKPPKRSSNGGGGGGGTKDYVIVALIAIIAVMGINNFIYARTGGDAGFAGGGGCCGGGAGGGAAVGGAPANAAELEQLGLNFYFEQTGDEDVDSLRVDVQEFGCHQEIFIYKDGQQVMRIGHSRGQLYLM</sequence>
<dbReference type="RefSeq" id="WP_008515549.1">
    <property type="nucleotide sequence ID" value="NZ_ACJM01000004.1"/>
</dbReference>
<feature type="region of interest" description="Disordered" evidence="1">
    <location>
        <begin position="1"/>
        <end position="35"/>
    </location>
</feature>